<comment type="similarity">
    <text evidence="1">Belongs to the bacterial solute-binding protein 3 family.</text>
</comment>
<gene>
    <name evidence="5" type="ORF">ACJ8NA_26490</name>
</gene>
<dbReference type="PROSITE" id="PS51257">
    <property type="entry name" value="PROKAR_LIPOPROTEIN"/>
    <property type="match status" value="1"/>
</dbReference>
<organism evidence="5 6">
    <name type="scientific">Pseudomonas azerbaijanorientalis</name>
    <dbReference type="NCBI Taxonomy" id="2842350"/>
    <lineage>
        <taxon>Bacteria</taxon>
        <taxon>Pseudomonadati</taxon>
        <taxon>Pseudomonadota</taxon>
        <taxon>Gammaproteobacteria</taxon>
        <taxon>Pseudomonadales</taxon>
        <taxon>Pseudomonadaceae</taxon>
        <taxon>Pseudomonas</taxon>
    </lineage>
</organism>
<dbReference type="SUPFAM" id="SSF53850">
    <property type="entry name" value="Periplasmic binding protein-like II"/>
    <property type="match status" value="1"/>
</dbReference>
<reference evidence="5 6" key="1">
    <citation type="submission" date="2024-12" db="EMBL/GenBank/DDBJ databases">
        <title>Pseudomonas species isolated from Lotus nodules promote plant growth.</title>
        <authorList>
            <person name="Yu Y.-H."/>
            <person name="Kurtenbach J."/>
            <person name="Crosbie D."/>
            <person name="Brachmann A."/>
            <person name="Marin M."/>
        </authorList>
    </citation>
    <scope>NUCLEOTIDE SEQUENCE [LARGE SCALE GENOMIC DNA]</scope>
    <source>
        <strain evidence="5 6">PLb11B</strain>
    </source>
</reference>
<dbReference type="RefSeq" id="WP_015095482.1">
    <property type="nucleotide sequence ID" value="NZ_JBJNUX010000030.1"/>
</dbReference>
<keyword evidence="2 3" id="KW-0732">Signal</keyword>
<feature type="signal peptide" evidence="3">
    <location>
        <begin position="1"/>
        <end position="26"/>
    </location>
</feature>
<keyword evidence="6" id="KW-1185">Reference proteome</keyword>
<protein>
    <submittedName>
        <fullName evidence="5">ABC transporter substrate-binding protein</fullName>
    </submittedName>
</protein>
<comment type="caution">
    <text evidence="5">The sequence shown here is derived from an EMBL/GenBank/DDBJ whole genome shotgun (WGS) entry which is preliminary data.</text>
</comment>
<dbReference type="InterPro" id="IPR001638">
    <property type="entry name" value="Solute-binding_3/MltF_N"/>
</dbReference>
<dbReference type="Proteomes" id="UP001628646">
    <property type="component" value="Unassembled WGS sequence"/>
</dbReference>
<evidence type="ECO:0000313" key="5">
    <source>
        <dbReference type="EMBL" id="MFL9002176.1"/>
    </source>
</evidence>
<proteinExistence type="inferred from homology"/>
<dbReference type="SMART" id="SM00062">
    <property type="entry name" value="PBPb"/>
    <property type="match status" value="1"/>
</dbReference>
<dbReference type="PANTHER" id="PTHR35936:SF17">
    <property type="entry name" value="ARGININE-BINDING EXTRACELLULAR PROTEIN ARTP"/>
    <property type="match status" value="1"/>
</dbReference>
<name>A0ABW8WB87_9PSED</name>
<feature type="chain" id="PRO_5047424857" evidence="3">
    <location>
        <begin position="27"/>
        <end position="252"/>
    </location>
</feature>
<dbReference type="EMBL" id="JBJNUY010000013">
    <property type="protein sequence ID" value="MFL9002176.1"/>
    <property type="molecule type" value="Genomic_DNA"/>
</dbReference>
<accession>A0ABW8WB87</accession>
<evidence type="ECO:0000259" key="4">
    <source>
        <dbReference type="SMART" id="SM00062"/>
    </source>
</evidence>
<sequence>MYPRLRVFTCAIALVAGCAASLVAQAETFKVGATATGAPFTFLDVKSNSIQGMMIDTVEAVSKAAGFEVDIAQTTFASLIPSLTASKIDIISAAMVRTPEREKVVQFSDPVFEYGEGLVVRADDNTSYTGMDDFKGEVVGAQVGTIFLDALNKRGIFKEVRGYDSIADLTRDLSLGRIKAGFGDRPILAYQMSLGSLQKVRLVDTYQPQIKGEVCLILRKGDEQALAEVNKGIAKIKADGTLARIVEKWKLN</sequence>
<dbReference type="CDD" id="cd13530">
    <property type="entry name" value="PBP2_peptides_like"/>
    <property type="match status" value="1"/>
</dbReference>
<evidence type="ECO:0000256" key="3">
    <source>
        <dbReference type="SAM" id="SignalP"/>
    </source>
</evidence>
<evidence type="ECO:0000256" key="2">
    <source>
        <dbReference type="ARBA" id="ARBA00022729"/>
    </source>
</evidence>
<dbReference type="Gene3D" id="3.40.190.10">
    <property type="entry name" value="Periplasmic binding protein-like II"/>
    <property type="match status" value="2"/>
</dbReference>
<evidence type="ECO:0000313" key="6">
    <source>
        <dbReference type="Proteomes" id="UP001628646"/>
    </source>
</evidence>
<evidence type="ECO:0000256" key="1">
    <source>
        <dbReference type="ARBA" id="ARBA00010333"/>
    </source>
</evidence>
<dbReference type="Pfam" id="PF00497">
    <property type="entry name" value="SBP_bac_3"/>
    <property type="match status" value="1"/>
</dbReference>
<dbReference type="PANTHER" id="PTHR35936">
    <property type="entry name" value="MEMBRANE-BOUND LYTIC MUREIN TRANSGLYCOSYLASE F"/>
    <property type="match status" value="1"/>
</dbReference>
<feature type="domain" description="Solute-binding protein family 3/N-terminal" evidence="4">
    <location>
        <begin position="28"/>
        <end position="252"/>
    </location>
</feature>